<name>A0A8D2JDE7_VARKO</name>
<dbReference type="Gene3D" id="1.10.10.60">
    <property type="entry name" value="Homeodomain-like"/>
    <property type="match status" value="1"/>
</dbReference>
<feature type="transmembrane region" description="Helical" evidence="16">
    <location>
        <begin position="136"/>
        <end position="155"/>
    </location>
</feature>
<feature type="compositionally biased region" description="Polar residues" evidence="15">
    <location>
        <begin position="390"/>
        <end position="407"/>
    </location>
</feature>
<evidence type="ECO:0000256" key="11">
    <source>
        <dbReference type="ARBA" id="ARBA00049036"/>
    </source>
</evidence>
<evidence type="ECO:0000256" key="3">
    <source>
        <dbReference type="ARBA" id="ARBA00004991"/>
    </source>
</evidence>
<dbReference type="GO" id="GO:0005634">
    <property type="term" value="C:nucleus"/>
    <property type="evidence" value="ECO:0007669"/>
    <property type="project" value="UniProtKB-SubCell"/>
</dbReference>
<evidence type="ECO:0000256" key="6">
    <source>
        <dbReference type="ARBA" id="ARBA00022692"/>
    </source>
</evidence>
<dbReference type="FunFam" id="1.10.10.60:FF:000020">
    <property type="entry name" value="Ceramide synthase 5"/>
    <property type="match status" value="1"/>
</dbReference>
<evidence type="ECO:0000313" key="19">
    <source>
        <dbReference type="Ensembl" id="ENSVKKP00000011402.1"/>
    </source>
</evidence>
<dbReference type="CDD" id="cd00086">
    <property type="entry name" value="homeodomain"/>
    <property type="match status" value="1"/>
</dbReference>
<dbReference type="Proteomes" id="UP000694545">
    <property type="component" value="Unplaced"/>
</dbReference>
<keyword evidence="5" id="KW-0808">Transferase</keyword>
<keyword evidence="6 13" id="KW-0812">Transmembrane</keyword>
<evidence type="ECO:0000256" key="7">
    <source>
        <dbReference type="ARBA" id="ARBA00022824"/>
    </source>
</evidence>
<evidence type="ECO:0008006" key="21">
    <source>
        <dbReference type="Google" id="ProtNLM"/>
    </source>
</evidence>
<dbReference type="GO" id="GO:0003677">
    <property type="term" value="F:DNA binding"/>
    <property type="evidence" value="ECO:0007669"/>
    <property type="project" value="UniProtKB-UniRule"/>
</dbReference>
<comment type="pathway">
    <text evidence="3">Sphingolipid metabolism.</text>
</comment>
<dbReference type="PROSITE" id="PS50071">
    <property type="entry name" value="HOMEOBOX_2"/>
    <property type="match status" value="1"/>
</dbReference>
<dbReference type="InterPro" id="IPR009057">
    <property type="entry name" value="Homeodomain-like_sf"/>
</dbReference>
<evidence type="ECO:0000256" key="8">
    <source>
        <dbReference type="ARBA" id="ARBA00022989"/>
    </source>
</evidence>
<gene>
    <name evidence="19" type="primary">CERS4</name>
</gene>
<feature type="DNA-binding region" description="Homeobox" evidence="12">
    <location>
        <begin position="86"/>
        <end position="129"/>
    </location>
</feature>
<dbReference type="PANTHER" id="PTHR12560:SF6">
    <property type="entry name" value="CERAMIDE SYNTHASE 4"/>
    <property type="match status" value="1"/>
</dbReference>
<dbReference type="GO" id="GO:0005789">
    <property type="term" value="C:endoplasmic reticulum membrane"/>
    <property type="evidence" value="ECO:0007669"/>
    <property type="project" value="UniProtKB-SubCell"/>
</dbReference>
<evidence type="ECO:0000256" key="4">
    <source>
        <dbReference type="ARBA" id="ARBA00022516"/>
    </source>
</evidence>
<dbReference type="RefSeq" id="XP_044275020.1">
    <property type="nucleotide sequence ID" value="XM_044419085.1"/>
</dbReference>
<accession>A0A8D2JDE7</accession>
<evidence type="ECO:0000256" key="12">
    <source>
        <dbReference type="PROSITE-ProRule" id="PRU00108"/>
    </source>
</evidence>
<dbReference type="GeneID" id="123017614"/>
<reference evidence="19" key="1">
    <citation type="submission" date="2025-08" db="UniProtKB">
        <authorList>
            <consortium name="Ensembl"/>
        </authorList>
    </citation>
    <scope>IDENTIFICATION</scope>
</reference>
<feature type="transmembrane region" description="Helical" evidence="16">
    <location>
        <begin position="264"/>
        <end position="283"/>
    </location>
</feature>
<dbReference type="UniPathway" id="UPA00222"/>
<dbReference type="RefSeq" id="XP_044275018.1">
    <property type="nucleotide sequence ID" value="XM_044419083.1"/>
</dbReference>
<dbReference type="InterPro" id="IPR006634">
    <property type="entry name" value="TLC-dom"/>
</dbReference>
<keyword evidence="12 14" id="KW-0539">Nucleus</keyword>
<dbReference type="SUPFAM" id="SSF46689">
    <property type="entry name" value="Homeodomain-like"/>
    <property type="match status" value="1"/>
</dbReference>
<dbReference type="RefSeq" id="XP_044275021.1">
    <property type="nucleotide sequence ID" value="XM_044419086.1"/>
</dbReference>
<dbReference type="Pfam" id="PF03798">
    <property type="entry name" value="TRAM_LAG1_CLN8"/>
    <property type="match status" value="1"/>
</dbReference>
<dbReference type="GO" id="GO:0046513">
    <property type="term" value="P:ceramide biosynthetic process"/>
    <property type="evidence" value="ECO:0007669"/>
    <property type="project" value="InterPro"/>
</dbReference>
<dbReference type="OMA" id="YYSMELY"/>
<feature type="compositionally biased region" description="Basic and acidic residues" evidence="15">
    <location>
        <begin position="355"/>
        <end position="371"/>
    </location>
</feature>
<dbReference type="Pfam" id="PF00046">
    <property type="entry name" value="Homeodomain"/>
    <property type="match status" value="1"/>
</dbReference>
<dbReference type="GO" id="GO:0050291">
    <property type="term" value="F:sphingosine N-acyltransferase activity"/>
    <property type="evidence" value="ECO:0007669"/>
    <property type="project" value="InterPro"/>
</dbReference>
<feature type="transmembrane region" description="Helical" evidence="16">
    <location>
        <begin position="175"/>
        <end position="197"/>
    </location>
</feature>
<proteinExistence type="predicted"/>
<reference evidence="19" key="2">
    <citation type="submission" date="2025-09" db="UniProtKB">
        <authorList>
            <consortium name="Ensembl"/>
        </authorList>
    </citation>
    <scope>IDENTIFICATION</scope>
</reference>
<evidence type="ECO:0000259" key="18">
    <source>
        <dbReference type="PROSITE" id="PS50922"/>
    </source>
</evidence>
<evidence type="ECO:0000256" key="5">
    <source>
        <dbReference type="ARBA" id="ARBA00022679"/>
    </source>
</evidence>
<keyword evidence="4" id="KW-0444">Lipid biosynthesis</keyword>
<keyword evidence="9" id="KW-0443">Lipid metabolism</keyword>
<dbReference type="AlphaFoldDB" id="A0A8D2JDE7"/>
<dbReference type="InterPro" id="IPR016439">
    <property type="entry name" value="Lag1/Lac1-like"/>
</dbReference>
<keyword evidence="7" id="KW-0256">Endoplasmic reticulum</keyword>
<feature type="compositionally biased region" description="Acidic residues" evidence="15">
    <location>
        <begin position="345"/>
        <end position="354"/>
    </location>
</feature>
<dbReference type="RefSeq" id="XP_044275019.1">
    <property type="nucleotide sequence ID" value="XM_044419084.1"/>
</dbReference>
<dbReference type="InterPro" id="IPR001356">
    <property type="entry name" value="HD"/>
</dbReference>
<dbReference type="PANTHER" id="PTHR12560">
    <property type="entry name" value="LONGEVITY ASSURANCE FACTOR 1 LAG1"/>
    <property type="match status" value="1"/>
</dbReference>
<organism evidence="19 20">
    <name type="scientific">Varanus komodoensis</name>
    <name type="common">Komodo dragon</name>
    <dbReference type="NCBI Taxonomy" id="61221"/>
    <lineage>
        <taxon>Eukaryota</taxon>
        <taxon>Metazoa</taxon>
        <taxon>Chordata</taxon>
        <taxon>Craniata</taxon>
        <taxon>Vertebrata</taxon>
        <taxon>Euteleostomi</taxon>
        <taxon>Lepidosauria</taxon>
        <taxon>Squamata</taxon>
        <taxon>Bifurcata</taxon>
        <taxon>Unidentata</taxon>
        <taxon>Episquamata</taxon>
        <taxon>Toxicofera</taxon>
        <taxon>Anguimorpha</taxon>
        <taxon>Paleoanguimorpha</taxon>
        <taxon>Varanoidea</taxon>
        <taxon>Varanidae</taxon>
        <taxon>Varanus</taxon>
    </lineage>
</organism>
<comment type="pathway">
    <text evidence="2">Lipid metabolism; sphingolipid metabolism.</text>
</comment>
<protein>
    <recommendedName>
        <fullName evidence="21">Ceramide synthase 4</fullName>
    </recommendedName>
</protein>
<keyword evidence="10 13" id="KW-0472">Membrane</keyword>
<evidence type="ECO:0000313" key="20">
    <source>
        <dbReference type="Proteomes" id="UP000694545"/>
    </source>
</evidence>
<dbReference type="SMART" id="SM00724">
    <property type="entry name" value="TLC"/>
    <property type="match status" value="1"/>
</dbReference>
<dbReference type="Ensembl" id="ENSVKKT00000011669.1">
    <property type="protein sequence ID" value="ENSVKKP00000011402.1"/>
    <property type="gene ID" value="ENSVKKG00000007946.1"/>
</dbReference>
<keyword evidence="12 14" id="KW-0371">Homeobox</keyword>
<sequence length="421" mass="49419">MLLPLNEWLWQHKFWLPPGITWEDMKETEEIRYPQPQHLLLCLPLALLLIALRFAFERNIAVPLSRKMGLREKAQRKALPNPVLEVFYATHKKGPKEAELSSLAKQCDLQPRQVERWFRHRQIEDRPSLTKKFSEASWRFTFYLTSFCTGLAVLFDKSWLWDHRECWTGYPQQPLLPSIFGYYMLQLSFYCSLVFTLPFDVKRKDFREQVAHHAITIFLISFSYCANYLRIGTLVMIIHDTADCFLEPTKIFNYLKWQRTCDTLFLIFSAVFLFTRLAIFPYMVLYNTYYYSMEIFQPFFGYYFMNALLILLQLLHVFWSGLIIHMVYKFSQCGTMERDLRSDLEESEKSEEDSGQQKEAKRNGTLRREPGRNSSARPRRPAVDEWLTPAGQQAHQSEATPVGSTNCIALPTAPAPQACCS</sequence>
<feature type="transmembrane region" description="Helical" evidence="16">
    <location>
        <begin position="38"/>
        <end position="56"/>
    </location>
</feature>
<evidence type="ECO:0000256" key="1">
    <source>
        <dbReference type="ARBA" id="ARBA00004477"/>
    </source>
</evidence>
<feature type="domain" description="Homeobox" evidence="17">
    <location>
        <begin position="84"/>
        <end position="128"/>
    </location>
</feature>
<evidence type="ECO:0000256" key="13">
    <source>
        <dbReference type="PROSITE-ProRule" id="PRU00205"/>
    </source>
</evidence>
<evidence type="ECO:0000259" key="17">
    <source>
        <dbReference type="PROSITE" id="PS50071"/>
    </source>
</evidence>
<evidence type="ECO:0000256" key="10">
    <source>
        <dbReference type="ARBA" id="ARBA00023136"/>
    </source>
</evidence>
<feature type="domain" description="TLC" evidence="18">
    <location>
        <begin position="131"/>
        <end position="332"/>
    </location>
</feature>
<dbReference type="OrthoDB" id="537032at2759"/>
<keyword evidence="8 16" id="KW-1133">Transmembrane helix</keyword>
<feature type="transmembrane region" description="Helical" evidence="16">
    <location>
        <begin position="303"/>
        <end position="328"/>
    </location>
</feature>
<keyword evidence="12 14" id="KW-0238">DNA-binding</keyword>
<comment type="catalytic activity">
    <reaction evidence="11">
        <text>sphinganine + octadecanoyl-CoA = N-(octadecanoyl)-sphinganine + CoA + H(+)</text>
        <dbReference type="Rhea" id="RHEA:36547"/>
        <dbReference type="ChEBI" id="CHEBI:15378"/>
        <dbReference type="ChEBI" id="CHEBI:57287"/>
        <dbReference type="ChEBI" id="CHEBI:57394"/>
        <dbReference type="ChEBI" id="CHEBI:57817"/>
        <dbReference type="ChEBI" id="CHEBI:67033"/>
    </reaction>
    <physiologicalReaction direction="left-to-right" evidence="11">
        <dbReference type="Rhea" id="RHEA:36548"/>
    </physiologicalReaction>
</comment>
<evidence type="ECO:0000256" key="16">
    <source>
        <dbReference type="SAM" id="Phobius"/>
    </source>
</evidence>
<feature type="region of interest" description="Disordered" evidence="15">
    <location>
        <begin position="341"/>
        <end position="408"/>
    </location>
</feature>
<evidence type="ECO:0000256" key="9">
    <source>
        <dbReference type="ARBA" id="ARBA00023098"/>
    </source>
</evidence>
<dbReference type="PROSITE" id="PS50922">
    <property type="entry name" value="TLC"/>
    <property type="match status" value="1"/>
</dbReference>
<dbReference type="KEGG" id="vko:123017614"/>
<evidence type="ECO:0000256" key="14">
    <source>
        <dbReference type="RuleBase" id="RU000682"/>
    </source>
</evidence>
<evidence type="ECO:0000256" key="15">
    <source>
        <dbReference type="SAM" id="MobiDB-lite"/>
    </source>
</evidence>
<keyword evidence="20" id="KW-1185">Reference proteome</keyword>
<evidence type="ECO:0000256" key="2">
    <source>
        <dbReference type="ARBA" id="ARBA00004760"/>
    </source>
</evidence>
<comment type="subcellular location">
    <subcellularLocation>
        <location evidence="1">Endoplasmic reticulum membrane</location>
        <topology evidence="1">Multi-pass membrane protein</topology>
    </subcellularLocation>
    <subcellularLocation>
        <location evidence="12 14">Nucleus</location>
    </subcellularLocation>
</comment>
<dbReference type="CTD" id="79603"/>
<dbReference type="PIRSF" id="PIRSF005225">
    <property type="entry name" value="LAG1_LAC1"/>
    <property type="match status" value="1"/>
</dbReference>